<dbReference type="GO" id="GO:0044458">
    <property type="term" value="P:motile cilium assembly"/>
    <property type="evidence" value="ECO:0007669"/>
    <property type="project" value="TreeGrafter"/>
</dbReference>
<dbReference type="GeneTree" id="ENSGT00940000153820"/>
<evidence type="ECO:0000256" key="10">
    <source>
        <dbReference type="ARBA" id="ARBA00023136"/>
    </source>
</evidence>
<dbReference type="PANTHER" id="PTHR13244">
    <property type="entry name" value="ZINC FINGER MYND DOMAIN CONTAINING PROTEIN 10"/>
    <property type="match status" value="1"/>
</dbReference>
<dbReference type="InterPro" id="IPR052298">
    <property type="entry name" value="ZMYND10"/>
</dbReference>
<dbReference type="Proteomes" id="UP000694394">
    <property type="component" value="Chromosome 14"/>
</dbReference>
<evidence type="ECO:0000256" key="7">
    <source>
        <dbReference type="ARBA" id="ARBA00022723"/>
    </source>
</evidence>
<dbReference type="GO" id="GO:0036159">
    <property type="term" value="P:inner dynein arm assembly"/>
    <property type="evidence" value="ECO:0007669"/>
    <property type="project" value="TreeGrafter"/>
</dbReference>
<dbReference type="Gene3D" id="6.10.140.2220">
    <property type="match status" value="1"/>
</dbReference>
<protein>
    <recommendedName>
        <fullName evidence="4">Zinc finger MYND domain-containing protein 10</fullName>
    </recommendedName>
</protein>
<dbReference type="PROSITE" id="PS01360">
    <property type="entry name" value="ZF_MYND_1"/>
    <property type="match status" value="1"/>
</dbReference>
<evidence type="ECO:0000256" key="4">
    <source>
        <dbReference type="ARBA" id="ARBA00016317"/>
    </source>
</evidence>
<sequence>MGDLELLLPGEADVLVRRLRSFQLREMGSEGWNQQHENLEKLNMQAILDATVSQGEPIQELLVTHGKIPTLVEELIAVEMWKQKVFPVLCRLEDFKPQNTFPIYMVVHHEASIINLLETVFFHKEVCESAEDTVLDLVDYCHRKLTLLVARSGRGSLPEEEGSQDSTPMQELQKQAELMEFEIALKALSVLRYITDCVDRQWPVPQPTLGHSKKIQCLYPACCFLSLGKLQQFEGGHWQTVAPSEQQKLSKLDGQVWIALYNLLLSPEARARYCLTSFAKGQLLKLRAFLTDTLLDQLPNLADLQGFLAHLALAETQPPKKDLVLEQIPEIWERLEQENRGKWQAIAKHQLRHVFSPSEQDLRLQARRWAETYRLDVLEAVAPERPRCAHCNAEASKRCSRCQNEWYCCRDCQVKHWEKHGKACVLAAPGDRVK</sequence>
<dbReference type="InterPro" id="IPR002893">
    <property type="entry name" value="Znf_MYND"/>
</dbReference>
<dbReference type="GO" id="GO:0008270">
    <property type="term" value="F:zinc ion binding"/>
    <property type="evidence" value="ECO:0007669"/>
    <property type="project" value="UniProtKB-KW"/>
</dbReference>
<evidence type="ECO:0000256" key="9">
    <source>
        <dbReference type="ARBA" id="ARBA00022833"/>
    </source>
</evidence>
<dbReference type="FunFam" id="6.10.140.2220:FF:000009">
    <property type="entry name" value="Zinc finger MYND domain-containing protein 10"/>
    <property type="match status" value="1"/>
</dbReference>
<evidence type="ECO:0000256" key="14">
    <source>
        <dbReference type="ARBA" id="ARBA00063619"/>
    </source>
</evidence>
<comment type="function">
    <text evidence="13">Plays a role in axonemal structure organization and motility. Involved in axonemal pre-assembly of inner and outer dynein arms (IDA and ODA, respectively) for proper axoneme building for cilia motility. May act by indirectly regulating transcription of dynein proteins.</text>
</comment>
<gene>
    <name evidence="17" type="primary">ZMYND10</name>
</gene>
<evidence type="ECO:0000313" key="18">
    <source>
        <dbReference type="Proteomes" id="UP000694394"/>
    </source>
</evidence>
<comment type="similarity">
    <text evidence="3">Belongs to the ZMYND10 family.</text>
</comment>
<dbReference type="PROSITE" id="PS50865">
    <property type="entry name" value="ZF_MYND_2"/>
    <property type="match status" value="1"/>
</dbReference>
<organism evidence="17 18">
    <name type="scientific">Microcebus murinus</name>
    <name type="common">Gray mouse lemur</name>
    <name type="synonym">Lemur murinus</name>
    <dbReference type="NCBI Taxonomy" id="30608"/>
    <lineage>
        <taxon>Eukaryota</taxon>
        <taxon>Metazoa</taxon>
        <taxon>Chordata</taxon>
        <taxon>Craniata</taxon>
        <taxon>Vertebrata</taxon>
        <taxon>Euteleostomi</taxon>
        <taxon>Mammalia</taxon>
        <taxon>Eutheria</taxon>
        <taxon>Euarchontoglires</taxon>
        <taxon>Primates</taxon>
        <taxon>Strepsirrhini</taxon>
        <taxon>Lemuriformes</taxon>
        <taxon>Cheirogaleidae</taxon>
        <taxon>Microcebus</taxon>
    </lineage>
</organism>
<keyword evidence="7" id="KW-0479">Metal-binding</keyword>
<dbReference type="AlphaFoldDB" id="A0A8C5WAF6"/>
<evidence type="ECO:0000256" key="1">
    <source>
        <dbReference type="ARBA" id="ARBA00004221"/>
    </source>
</evidence>
<keyword evidence="10" id="KW-0472">Membrane</keyword>
<dbReference type="GO" id="GO:0034451">
    <property type="term" value="C:centriolar satellite"/>
    <property type="evidence" value="ECO:0007669"/>
    <property type="project" value="UniProtKB-SubCell"/>
</dbReference>
<feature type="domain" description="MYND-type" evidence="16">
    <location>
        <begin position="388"/>
        <end position="424"/>
    </location>
</feature>
<evidence type="ECO:0000256" key="8">
    <source>
        <dbReference type="ARBA" id="ARBA00022771"/>
    </source>
</evidence>
<name>A0A8C5WAF6_MICMU</name>
<keyword evidence="6" id="KW-0963">Cytoplasm</keyword>
<evidence type="ECO:0000256" key="13">
    <source>
        <dbReference type="ARBA" id="ARBA00045527"/>
    </source>
</evidence>
<keyword evidence="8 15" id="KW-0863">Zinc-finger</keyword>
<evidence type="ECO:0000256" key="5">
    <source>
        <dbReference type="ARBA" id="ARBA00022475"/>
    </source>
</evidence>
<evidence type="ECO:0000256" key="2">
    <source>
        <dbReference type="ARBA" id="ARBA00004607"/>
    </source>
</evidence>
<reference evidence="17" key="3">
    <citation type="submission" date="2025-09" db="UniProtKB">
        <authorList>
            <consortium name="Ensembl"/>
        </authorList>
    </citation>
    <scope>IDENTIFICATION</scope>
</reference>
<dbReference type="Ensembl" id="ENSMICT00000045544.2">
    <property type="protein sequence ID" value="ENSMICP00000037577.2"/>
    <property type="gene ID" value="ENSMICG00000016366.3"/>
</dbReference>
<dbReference type="SUPFAM" id="SSF144232">
    <property type="entry name" value="HIT/MYND zinc finger-like"/>
    <property type="match status" value="1"/>
</dbReference>
<evidence type="ECO:0000259" key="16">
    <source>
        <dbReference type="PROSITE" id="PS50865"/>
    </source>
</evidence>
<evidence type="ECO:0000256" key="3">
    <source>
        <dbReference type="ARBA" id="ARBA00005373"/>
    </source>
</evidence>
<accession>A0A8C5WAF6</accession>
<comment type="subunit">
    <text evidence="14">Interacts (via C-terminus) with DNAAF11 (via CS domain); this interaction stabilizes DNAAF11 at the protein level. Interacts (via C-terminus) with DNAL1; this interaction stabilizes DNAL1 at the protein level. Interacts with DNAAF4, HSPA8, IQUB, RUVBL2 and DYNTL5.</text>
</comment>
<proteinExistence type="inferred from homology"/>
<keyword evidence="11" id="KW-0206">Cytoskeleton</keyword>
<comment type="subcellular location">
    <subcellularLocation>
        <location evidence="1">Apical cell membrane</location>
    </subcellularLocation>
    <subcellularLocation>
        <location evidence="2">Cytoplasm</location>
        <location evidence="2">Cytoskeleton</location>
        <location evidence="2">Microtubule organizing center</location>
        <location evidence="2">Centrosome</location>
        <location evidence="2">Centriolar satellite</location>
    </subcellularLocation>
    <subcellularLocation>
        <location evidence="12">Dynein axonemal particle</location>
    </subcellularLocation>
</comment>
<evidence type="ECO:0000256" key="6">
    <source>
        <dbReference type="ARBA" id="ARBA00022490"/>
    </source>
</evidence>
<reference evidence="17" key="2">
    <citation type="submission" date="2025-08" db="UniProtKB">
        <authorList>
            <consortium name="Ensembl"/>
        </authorList>
    </citation>
    <scope>IDENTIFICATION</scope>
</reference>
<evidence type="ECO:0000256" key="12">
    <source>
        <dbReference type="ARBA" id="ARBA00024190"/>
    </source>
</evidence>
<dbReference type="GO" id="GO:0036158">
    <property type="term" value="P:outer dynein arm assembly"/>
    <property type="evidence" value="ECO:0007669"/>
    <property type="project" value="TreeGrafter"/>
</dbReference>
<dbReference type="GO" id="GO:0120293">
    <property type="term" value="C:dynein axonemal particle"/>
    <property type="evidence" value="ECO:0007669"/>
    <property type="project" value="UniProtKB-SubCell"/>
</dbReference>
<keyword evidence="9" id="KW-0862">Zinc</keyword>
<evidence type="ECO:0000256" key="15">
    <source>
        <dbReference type="PROSITE-ProRule" id="PRU00134"/>
    </source>
</evidence>
<evidence type="ECO:0000313" key="17">
    <source>
        <dbReference type="Ensembl" id="ENSMICP00000037577.2"/>
    </source>
</evidence>
<dbReference type="GO" id="GO:0016324">
    <property type="term" value="C:apical plasma membrane"/>
    <property type="evidence" value="ECO:0007669"/>
    <property type="project" value="UniProtKB-SubCell"/>
</dbReference>
<dbReference type="Pfam" id="PF01753">
    <property type="entry name" value="zf-MYND"/>
    <property type="match status" value="1"/>
</dbReference>
<evidence type="ECO:0000256" key="11">
    <source>
        <dbReference type="ARBA" id="ARBA00023212"/>
    </source>
</evidence>
<keyword evidence="5" id="KW-1003">Cell membrane</keyword>
<dbReference type="PANTHER" id="PTHR13244:SF7">
    <property type="entry name" value="ZINC FINGER MYND DOMAIN-CONTAINING PROTEIN 10"/>
    <property type="match status" value="1"/>
</dbReference>
<reference evidence="17" key="1">
    <citation type="submission" date="2016-12" db="EMBL/GenBank/DDBJ databases">
        <title>Mouse lemur reference genome and diversity panel.</title>
        <authorList>
            <person name="Harris R."/>
            <person name="Larsen P."/>
            <person name="Liu Y."/>
            <person name="Hughes D.S."/>
            <person name="Murali S."/>
            <person name="Raveendran M."/>
            <person name="Korchina V."/>
            <person name="Wang M."/>
            <person name="Jhangiani S."/>
            <person name="Bandaranaike D."/>
            <person name="Bellair M."/>
            <person name="Blankenburg K."/>
            <person name="Chao H."/>
            <person name="Dahdouli M."/>
            <person name="Dinh H."/>
            <person name="Doddapaneni H."/>
            <person name="English A."/>
            <person name="Firestine M."/>
            <person name="Gnanaolivu R."/>
            <person name="Gross S."/>
            <person name="Hernandez B."/>
            <person name="Javaid M."/>
            <person name="Jayaseelan J."/>
            <person name="Jones J."/>
            <person name="Khan Z."/>
            <person name="Kovar C."/>
            <person name="Kurapati P."/>
            <person name="Le B."/>
            <person name="Lee S."/>
            <person name="Li M."/>
            <person name="Mathew T."/>
            <person name="Narasimhan A."/>
            <person name="Ngo D."/>
            <person name="Nguyen L."/>
            <person name="Okwuonu G."/>
            <person name="Ongeri F."/>
            <person name="Osuji N."/>
            <person name="Pu L.-L."/>
            <person name="Puazo M."/>
            <person name="Quiroz J."/>
            <person name="Raj R."/>
            <person name="Rajbhandari K."/>
            <person name="Reid J.G."/>
            <person name="Santibanez J."/>
            <person name="Sexton D."/>
            <person name="Skinner E."/>
            <person name="Vee V."/>
            <person name="Weissenberger G."/>
            <person name="Wu Y."/>
            <person name="Xin Y."/>
            <person name="Han Y."/>
            <person name="Campbell C."/>
            <person name="Brown A."/>
            <person name="Sullivan B."/>
            <person name="Shelton J."/>
            <person name="Brown S."/>
            <person name="Dudchenko O."/>
            <person name="Machol I."/>
            <person name="Durand N."/>
            <person name="Shamim M."/>
            <person name="Lieberman A."/>
            <person name="Muzny D.M."/>
            <person name="Richards S."/>
            <person name="Yoder A."/>
            <person name="Worley K.C."/>
            <person name="Rogers J."/>
            <person name="Gibbs R.A."/>
        </authorList>
    </citation>
    <scope>NUCLEOTIDE SEQUENCE [LARGE SCALE GENOMIC DNA]</scope>
</reference>
<dbReference type="EMBL" id="ABDC03018227">
    <property type="status" value="NOT_ANNOTATED_CDS"/>
    <property type="molecule type" value="Genomic_DNA"/>
</dbReference>
<keyword evidence="18" id="KW-1185">Reference proteome</keyword>